<accession>A0AAI8FQL2</accession>
<dbReference type="SUPFAM" id="SSF48179">
    <property type="entry name" value="6-phosphogluconate dehydrogenase C-terminal domain-like"/>
    <property type="match status" value="1"/>
</dbReference>
<feature type="domain" description="Mannitol dehydrogenase C-terminal" evidence="1">
    <location>
        <begin position="23"/>
        <end position="81"/>
    </location>
</feature>
<reference evidence="2 3" key="1">
    <citation type="submission" date="2014-06" db="EMBL/GenBank/DDBJ databases">
        <authorList>
            <person name="Bishop-Lilly K.A."/>
            <person name="Broomall S.M."/>
            <person name="Chain P.S."/>
            <person name="Chertkov O."/>
            <person name="Coyne S.R."/>
            <person name="Daligault H.E."/>
            <person name="Davenport K.W."/>
            <person name="Erkkila T."/>
            <person name="Frey K.G."/>
            <person name="Gibbons H.S."/>
            <person name="Gu W."/>
            <person name="Jaissle J."/>
            <person name="Johnson S.L."/>
            <person name="Koroleva G.I."/>
            <person name="Ladner J.T."/>
            <person name="Lo C.-C."/>
            <person name="Minogue T.D."/>
            <person name="Munk C."/>
            <person name="Palacios G.F."/>
            <person name="Redden C.L."/>
            <person name="Rosenzweig C.N."/>
            <person name="Scholz M.B."/>
            <person name="Teshima H."/>
            <person name="Xu Y."/>
        </authorList>
    </citation>
    <scope>NUCLEOTIDE SEQUENCE [LARGE SCALE GENOMIC DNA]</scope>
    <source>
        <strain evidence="2 3">EO147</strain>
    </source>
</reference>
<proteinExistence type="predicted"/>
<keyword evidence="3" id="KW-1185">Reference proteome</keyword>
<evidence type="ECO:0000313" key="3">
    <source>
        <dbReference type="Proteomes" id="UP000029424"/>
    </source>
</evidence>
<dbReference type="PANTHER" id="PTHR43362:SF1">
    <property type="entry name" value="MANNITOL DEHYDROGENASE 2-RELATED"/>
    <property type="match status" value="1"/>
</dbReference>
<dbReference type="Proteomes" id="UP000029424">
    <property type="component" value="Chromosome 2"/>
</dbReference>
<evidence type="ECO:0000313" key="2">
    <source>
        <dbReference type="EMBL" id="AIO68997.1"/>
    </source>
</evidence>
<dbReference type="PANTHER" id="PTHR43362">
    <property type="entry name" value="MANNITOL DEHYDROGENASE DSF1-RELATED"/>
    <property type="match status" value="1"/>
</dbReference>
<name>A0AAI8FQL2_9BURK</name>
<sequence>MFEDRFARARPRWEDAGALVAADVRPYEKMKLRLLNGAHSAIAYVGQLRGRRTVSDAMADPLIDAFVRGLMTRDLLATVDAPAG</sequence>
<evidence type="ECO:0000259" key="1">
    <source>
        <dbReference type="Pfam" id="PF08125"/>
    </source>
</evidence>
<organism evidence="2 3">
    <name type="scientific">Burkholderia oklahomensis</name>
    <dbReference type="NCBI Taxonomy" id="342113"/>
    <lineage>
        <taxon>Bacteria</taxon>
        <taxon>Pseudomonadati</taxon>
        <taxon>Pseudomonadota</taxon>
        <taxon>Betaproteobacteria</taxon>
        <taxon>Burkholderiales</taxon>
        <taxon>Burkholderiaceae</taxon>
        <taxon>Burkholderia</taxon>
        <taxon>pseudomallei group</taxon>
    </lineage>
</organism>
<protein>
    <recommendedName>
        <fullName evidence="1">Mannitol dehydrogenase C-terminal domain-containing protein</fullName>
    </recommendedName>
</protein>
<dbReference type="InterPro" id="IPR013328">
    <property type="entry name" value="6PGD_dom2"/>
</dbReference>
<dbReference type="Pfam" id="PF08125">
    <property type="entry name" value="Mannitol_dh_C"/>
    <property type="match status" value="1"/>
</dbReference>
<dbReference type="InterPro" id="IPR013118">
    <property type="entry name" value="Mannitol_DH_C"/>
</dbReference>
<dbReference type="EMBL" id="CP008727">
    <property type="protein sequence ID" value="AIO68997.1"/>
    <property type="molecule type" value="Genomic_DNA"/>
</dbReference>
<dbReference type="AlphaFoldDB" id="A0AAI8FQL2"/>
<dbReference type="InterPro" id="IPR008927">
    <property type="entry name" value="6-PGluconate_DH-like_C_sf"/>
</dbReference>
<gene>
    <name evidence="2" type="ORF">DM82_5652</name>
</gene>
<dbReference type="KEGG" id="bok:DM82_5652"/>
<dbReference type="Gene3D" id="1.10.1040.10">
    <property type="entry name" value="N-(1-d-carboxylethyl)-l-norvaline Dehydrogenase, domain 2"/>
    <property type="match status" value="1"/>
</dbReference>
<dbReference type="InterPro" id="IPR050988">
    <property type="entry name" value="Mannitol_DH/Oxidoreductase"/>
</dbReference>
<dbReference type="GO" id="GO:0016616">
    <property type="term" value="F:oxidoreductase activity, acting on the CH-OH group of donors, NAD or NADP as acceptor"/>
    <property type="evidence" value="ECO:0007669"/>
    <property type="project" value="TreeGrafter"/>
</dbReference>